<dbReference type="InterPro" id="IPR015943">
    <property type="entry name" value="WD40/YVTN_repeat-like_dom_sf"/>
</dbReference>
<feature type="region of interest" description="Disordered" evidence="1">
    <location>
        <begin position="102"/>
        <end position="126"/>
    </location>
</feature>
<name>A0ABD6CBV8_9EURY</name>
<evidence type="ECO:0000313" key="2">
    <source>
        <dbReference type="EMBL" id="MFD1587758.1"/>
    </source>
</evidence>
<dbReference type="PANTHER" id="PTHR43739">
    <property type="entry name" value="XYLOGLUCANASE (EUROFUNG)"/>
    <property type="match status" value="1"/>
</dbReference>
<dbReference type="CDD" id="cd15482">
    <property type="entry name" value="Sialidase_non-viral"/>
    <property type="match status" value="1"/>
</dbReference>
<accession>A0ABD6CBV8</accession>
<reference evidence="2 3" key="1">
    <citation type="journal article" date="2019" name="Int. J. Syst. Evol. Microbiol.">
        <title>The Global Catalogue of Microorganisms (GCM) 10K type strain sequencing project: providing services to taxonomists for standard genome sequencing and annotation.</title>
        <authorList>
            <consortium name="The Broad Institute Genomics Platform"/>
            <consortium name="The Broad Institute Genome Sequencing Center for Infectious Disease"/>
            <person name="Wu L."/>
            <person name="Ma J."/>
        </authorList>
    </citation>
    <scope>NUCLEOTIDE SEQUENCE [LARGE SCALE GENOMIC DNA]</scope>
    <source>
        <strain evidence="2 3">CGMCC 1.12125</strain>
    </source>
</reference>
<sequence length="335" mass="36323">MTRIYAAMADSLLVATEEAGDVRVTERLRTHDLKCVLATAARPDRVLVGTFDDGLYRSTDRGDTFERVGADTIESSTVMSLAASPADPDVVWAGTEPSAVYRSTDGGETWRRRPGVTDLPSAAGWSFPPRPSTHHVRWLEVDPRDPEHLYVGIEAGALIRTDDGGETWRDHPDGARRDNHSMATHPDREGLVYTAAGDGFAVSRDGGDTWSHPQDGLDHRYCWSVVADPGDPDRLVVSAARGARTAHFPGAAQSYVYRRDGRDAAWQRVDSDVLPTGEGVLRAVLATTGEAGVVYAANNHGLFRSADAGSSWDALDVPWPERFESQTCRGLAVVA</sequence>
<dbReference type="RefSeq" id="WP_247380707.1">
    <property type="nucleotide sequence ID" value="NZ_JALLGV010000008.1"/>
</dbReference>
<dbReference type="InterPro" id="IPR002860">
    <property type="entry name" value="BNR_rpt"/>
</dbReference>
<evidence type="ECO:0000313" key="3">
    <source>
        <dbReference type="Proteomes" id="UP001597119"/>
    </source>
</evidence>
<keyword evidence="3" id="KW-1185">Reference proteome</keyword>
<dbReference type="Pfam" id="PF02012">
    <property type="entry name" value="BNR"/>
    <property type="match status" value="1"/>
</dbReference>
<dbReference type="EMBL" id="JBHUDJ010000006">
    <property type="protein sequence ID" value="MFD1587758.1"/>
    <property type="molecule type" value="Genomic_DNA"/>
</dbReference>
<protein>
    <submittedName>
        <fullName evidence="2">WD40/YVTN/BNR-like repeat-containing protein</fullName>
    </submittedName>
</protein>
<dbReference type="PANTHER" id="PTHR43739:SF5">
    <property type="entry name" value="EXO-ALPHA-SIALIDASE"/>
    <property type="match status" value="1"/>
</dbReference>
<dbReference type="InterPro" id="IPR052025">
    <property type="entry name" value="Xyloglucanase_GH74"/>
</dbReference>
<proteinExistence type="predicted"/>
<organism evidence="2 3">
    <name type="scientific">Halorientalis brevis</name>
    <dbReference type="NCBI Taxonomy" id="1126241"/>
    <lineage>
        <taxon>Archaea</taxon>
        <taxon>Methanobacteriati</taxon>
        <taxon>Methanobacteriota</taxon>
        <taxon>Stenosarchaea group</taxon>
        <taxon>Halobacteria</taxon>
        <taxon>Halobacteriales</taxon>
        <taxon>Haloarculaceae</taxon>
        <taxon>Halorientalis</taxon>
    </lineage>
</organism>
<dbReference type="Gene3D" id="2.130.10.10">
    <property type="entry name" value="YVTN repeat-like/Quinoprotein amine dehydrogenase"/>
    <property type="match status" value="1"/>
</dbReference>
<dbReference type="Proteomes" id="UP001597119">
    <property type="component" value="Unassembled WGS sequence"/>
</dbReference>
<evidence type="ECO:0000256" key="1">
    <source>
        <dbReference type="SAM" id="MobiDB-lite"/>
    </source>
</evidence>
<dbReference type="SUPFAM" id="SSF110296">
    <property type="entry name" value="Oligoxyloglucan reducing end-specific cellobiohydrolase"/>
    <property type="match status" value="1"/>
</dbReference>
<gene>
    <name evidence="2" type="ORF">ACFR9U_12250</name>
</gene>
<dbReference type="AlphaFoldDB" id="A0ABD6CBV8"/>
<comment type="caution">
    <text evidence="2">The sequence shown here is derived from an EMBL/GenBank/DDBJ whole genome shotgun (WGS) entry which is preliminary data.</text>
</comment>